<name>A0A246WQ69_9BURK</name>
<dbReference type="InterPro" id="IPR001387">
    <property type="entry name" value="Cro/C1-type_HTH"/>
</dbReference>
<evidence type="ECO:0000313" key="3">
    <source>
        <dbReference type="EMBL" id="OWY28205.1"/>
    </source>
</evidence>
<sequence>MPRNMTPEELEVTLGENLQRYRLSLNLSQERVAYLAGINTRTLQNLEAGRGSSMRTFVMVLRALGRNEWLDTLAPSTFNPLTLPRDSDQRQRAFKARKKTAPTLGD</sequence>
<dbReference type="GO" id="GO:0003677">
    <property type="term" value="F:DNA binding"/>
    <property type="evidence" value="ECO:0007669"/>
    <property type="project" value="InterPro"/>
</dbReference>
<proteinExistence type="predicted"/>
<dbReference type="Proteomes" id="UP000197596">
    <property type="component" value="Unassembled WGS sequence"/>
</dbReference>
<evidence type="ECO:0000313" key="4">
    <source>
        <dbReference type="Proteomes" id="UP000197596"/>
    </source>
</evidence>
<dbReference type="Pfam" id="PF01381">
    <property type="entry name" value="HTH_3"/>
    <property type="match status" value="1"/>
</dbReference>
<dbReference type="PROSITE" id="PS50943">
    <property type="entry name" value="HTH_CROC1"/>
    <property type="match status" value="1"/>
</dbReference>
<dbReference type="SMART" id="SM00530">
    <property type="entry name" value="HTH_XRE"/>
    <property type="match status" value="1"/>
</dbReference>
<dbReference type="EMBL" id="NJGU01000008">
    <property type="protein sequence ID" value="OWY28205.1"/>
    <property type="molecule type" value="Genomic_DNA"/>
</dbReference>
<feature type="region of interest" description="Disordered" evidence="1">
    <location>
        <begin position="81"/>
        <end position="106"/>
    </location>
</feature>
<reference evidence="3 4" key="1">
    <citation type="submission" date="2017-06" db="EMBL/GenBank/DDBJ databases">
        <title>Herbaspirillum phytohormonus sp. nov., isolated from the root nodule of Robinia pseudoacacia in lead-zinc mine.</title>
        <authorList>
            <person name="Fan M."/>
            <person name="Lin Y."/>
        </authorList>
    </citation>
    <scope>NUCLEOTIDE SEQUENCE [LARGE SCALE GENOMIC DNA]</scope>
    <source>
        <strain evidence="3 4">HZ10</strain>
    </source>
</reference>
<feature type="domain" description="HTH cro/C1-type" evidence="2">
    <location>
        <begin position="18"/>
        <end position="70"/>
    </location>
</feature>
<dbReference type="SUPFAM" id="SSF47413">
    <property type="entry name" value="lambda repressor-like DNA-binding domains"/>
    <property type="match status" value="1"/>
</dbReference>
<gene>
    <name evidence="3" type="ORF">CEJ42_16460</name>
</gene>
<evidence type="ECO:0000256" key="1">
    <source>
        <dbReference type="SAM" id="MobiDB-lite"/>
    </source>
</evidence>
<dbReference type="AlphaFoldDB" id="A0A246WQ69"/>
<organism evidence="3 4">
    <name type="scientific">Herbaspirillum robiniae</name>
    <dbReference type="NCBI Taxonomy" id="2014887"/>
    <lineage>
        <taxon>Bacteria</taxon>
        <taxon>Pseudomonadati</taxon>
        <taxon>Pseudomonadota</taxon>
        <taxon>Betaproteobacteria</taxon>
        <taxon>Burkholderiales</taxon>
        <taxon>Oxalobacteraceae</taxon>
        <taxon>Herbaspirillum</taxon>
    </lineage>
</organism>
<evidence type="ECO:0000259" key="2">
    <source>
        <dbReference type="PROSITE" id="PS50943"/>
    </source>
</evidence>
<accession>A0A246WQ69</accession>
<dbReference type="InterPro" id="IPR010982">
    <property type="entry name" value="Lambda_DNA-bd_dom_sf"/>
</dbReference>
<dbReference type="CDD" id="cd00093">
    <property type="entry name" value="HTH_XRE"/>
    <property type="match status" value="1"/>
</dbReference>
<comment type="caution">
    <text evidence="3">The sequence shown here is derived from an EMBL/GenBank/DDBJ whole genome shotgun (WGS) entry which is preliminary data.</text>
</comment>
<protein>
    <submittedName>
        <fullName evidence="3">XRE family transcriptional regulator</fullName>
    </submittedName>
</protein>
<dbReference type="Gene3D" id="1.10.260.40">
    <property type="entry name" value="lambda repressor-like DNA-binding domains"/>
    <property type="match status" value="1"/>
</dbReference>